<protein>
    <submittedName>
        <fullName evidence="1">Uncharacterized protein</fullName>
    </submittedName>
</protein>
<proteinExistence type="predicted"/>
<sequence>MNTDGFEKPRLLPWVGPDGKPAYVIAEPERPGPVSRLADAVEAAQMDMAETLLGHARQLVGELGPGELRYLAAQLTHALTDILRIARRVRS</sequence>
<comment type="caution">
    <text evidence="1">The sequence shown here is derived from an EMBL/GenBank/DDBJ whole genome shotgun (WGS) entry which is preliminary data.</text>
</comment>
<name>A0A918RS28_9ACTN</name>
<keyword evidence="2" id="KW-1185">Reference proteome</keyword>
<dbReference type="Proteomes" id="UP000623010">
    <property type="component" value="Unassembled WGS sequence"/>
</dbReference>
<evidence type="ECO:0000313" key="2">
    <source>
        <dbReference type="Proteomes" id="UP000623010"/>
    </source>
</evidence>
<accession>A0A918RS28</accession>
<reference evidence="1" key="2">
    <citation type="submission" date="2020-09" db="EMBL/GenBank/DDBJ databases">
        <authorList>
            <person name="Sun Q."/>
            <person name="Ohkuma M."/>
        </authorList>
    </citation>
    <scope>NUCLEOTIDE SEQUENCE</scope>
    <source>
        <strain evidence="1">JCM 5016</strain>
    </source>
</reference>
<evidence type="ECO:0000313" key="1">
    <source>
        <dbReference type="EMBL" id="GHA10202.1"/>
    </source>
</evidence>
<dbReference type="AlphaFoldDB" id="A0A918RS28"/>
<dbReference type="EMBL" id="BMWH01000030">
    <property type="protein sequence ID" value="GHA10202.1"/>
    <property type="molecule type" value="Genomic_DNA"/>
</dbReference>
<organism evidence="1 2">
    <name type="scientific">Streptomyces echinoruber</name>
    <dbReference type="NCBI Taxonomy" id="68898"/>
    <lineage>
        <taxon>Bacteria</taxon>
        <taxon>Bacillati</taxon>
        <taxon>Actinomycetota</taxon>
        <taxon>Actinomycetes</taxon>
        <taxon>Kitasatosporales</taxon>
        <taxon>Streptomycetaceae</taxon>
        <taxon>Streptomyces</taxon>
    </lineage>
</organism>
<dbReference type="RefSeq" id="WP_190060335.1">
    <property type="nucleotide sequence ID" value="NZ_BMWH01000030.1"/>
</dbReference>
<reference evidence="1" key="1">
    <citation type="journal article" date="2014" name="Int. J. Syst. Evol. Microbiol.">
        <title>Complete genome sequence of Corynebacterium casei LMG S-19264T (=DSM 44701T), isolated from a smear-ripened cheese.</title>
        <authorList>
            <consortium name="US DOE Joint Genome Institute (JGI-PGF)"/>
            <person name="Walter F."/>
            <person name="Albersmeier A."/>
            <person name="Kalinowski J."/>
            <person name="Ruckert C."/>
        </authorList>
    </citation>
    <scope>NUCLEOTIDE SEQUENCE</scope>
    <source>
        <strain evidence="1">JCM 5016</strain>
    </source>
</reference>
<gene>
    <name evidence="1" type="ORF">GCM10010389_56770</name>
</gene>